<dbReference type="Pfam" id="PF07645">
    <property type="entry name" value="EGF_CA"/>
    <property type="match status" value="1"/>
</dbReference>
<feature type="chain" id="PRO_5040355633" description="EGF-like domain-containing protein" evidence="7">
    <location>
        <begin position="25"/>
        <end position="169"/>
    </location>
</feature>
<dbReference type="PANTHER" id="PTHR24042">
    <property type="entry name" value="NEL HOMOLOG"/>
    <property type="match status" value="1"/>
</dbReference>
<dbReference type="InterPro" id="IPR000742">
    <property type="entry name" value="EGF"/>
</dbReference>
<evidence type="ECO:0000256" key="6">
    <source>
        <dbReference type="PROSITE-ProRule" id="PRU00076"/>
    </source>
</evidence>
<dbReference type="SMART" id="SM00179">
    <property type="entry name" value="EGF_CA"/>
    <property type="match status" value="1"/>
</dbReference>
<dbReference type="Gene3D" id="2.10.25.10">
    <property type="entry name" value="Laminin"/>
    <property type="match status" value="2"/>
</dbReference>
<name>A0A9Q0XHV3_9SAUR</name>
<gene>
    <name evidence="9" type="ORF">JRQ81_002356</name>
</gene>
<dbReference type="SMART" id="SM00181">
    <property type="entry name" value="EGF"/>
    <property type="match status" value="1"/>
</dbReference>
<evidence type="ECO:0000256" key="3">
    <source>
        <dbReference type="ARBA" id="ARBA00022737"/>
    </source>
</evidence>
<comment type="caution">
    <text evidence="6">Lacks conserved residue(s) required for the propagation of feature annotation.</text>
</comment>
<dbReference type="CDD" id="cd00054">
    <property type="entry name" value="EGF_CA"/>
    <property type="match status" value="1"/>
</dbReference>
<protein>
    <recommendedName>
        <fullName evidence="8">EGF-like domain-containing protein</fullName>
    </recommendedName>
</protein>
<evidence type="ECO:0000256" key="4">
    <source>
        <dbReference type="ARBA" id="ARBA00023157"/>
    </source>
</evidence>
<dbReference type="InterPro" id="IPR000152">
    <property type="entry name" value="EGF-type_Asp/Asn_hydroxyl_site"/>
</dbReference>
<dbReference type="InterPro" id="IPR051586">
    <property type="entry name" value="PKC-binding_NELL"/>
</dbReference>
<dbReference type="GO" id="GO:0005509">
    <property type="term" value="F:calcium ion binding"/>
    <property type="evidence" value="ECO:0007669"/>
    <property type="project" value="InterPro"/>
</dbReference>
<accession>A0A9Q0XHV3</accession>
<sequence>MKPARRLAVLGLFVILIQSEGIAADLEDEEIPQCGSHASLNNSWGDQPCKCVKGFQSKKWPNGFKNQTYNDCTDIDECSTKKPCDESAICTNLPGSYQCSCLKGYIQYEDVTRGGNATIKCKEIRCPNSSEHSCSDRQPFLCDFKKQLGGLCWASRSMSDLAGLKKLLG</sequence>
<feature type="non-terminal residue" evidence="9">
    <location>
        <position position="1"/>
    </location>
</feature>
<dbReference type="InterPro" id="IPR001881">
    <property type="entry name" value="EGF-like_Ca-bd_dom"/>
</dbReference>
<keyword evidence="3" id="KW-0677">Repeat</keyword>
<evidence type="ECO:0000259" key="8">
    <source>
        <dbReference type="PROSITE" id="PS50026"/>
    </source>
</evidence>
<keyword evidence="2 7" id="KW-0732">Signal</keyword>
<reference evidence="9" key="1">
    <citation type="journal article" date="2023" name="DNA Res.">
        <title>Chromosome-level genome assembly of Phrynocephalus forsythii using third-generation DNA sequencing and Hi-C analysis.</title>
        <authorList>
            <person name="Qi Y."/>
            <person name="Zhao W."/>
            <person name="Zhao Y."/>
            <person name="Niu C."/>
            <person name="Cao S."/>
            <person name="Zhang Y."/>
        </authorList>
    </citation>
    <scope>NUCLEOTIDE SEQUENCE</scope>
    <source>
        <tissue evidence="9">Muscle</tissue>
    </source>
</reference>
<feature type="signal peptide" evidence="7">
    <location>
        <begin position="1"/>
        <end position="24"/>
    </location>
</feature>
<dbReference type="OrthoDB" id="446173at2759"/>
<evidence type="ECO:0000256" key="5">
    <source>
        <dbReference type="ARBA" id="ARBA00023180"/>
    </source>
</evidence>
<evidence type="ECO:0000313" key="10">
    <source>
        <dbReference type="Proteomes" id="UP001142489"/>
    </source>
</evidence>
<dbReference type="FunFam" id="2.10.25.10:FF:000038">
    <property type="entry name" value="Fibrillin 2"/>
    <property type="match status" value="1"/>
</dbReference>
<dbReference type="GO" id="GO:0005615">
    <property type="term" value="C:extracellular space"/>
    <property type="evidence" value="ECO:0007669"/>
    <property type="project" value="TreeGrafter"/>
</dbReference>
<comment type="caution">
    <text evidence="9">The sequence shown here is derived from an EMBL/GenBank/DDBJ whole genome shotgun (WGS) entry which is preliminary data.</text>
</comment>
<dbReference type="InterPro" id="IPR018097">
    <property type="entry name" value="EGF_Ca-bd_CS"/>
</dbReference>
<keyword evidence="10" id="KW-1185">Reference proteome</keyword>
<feature type="domain" description="EGF-like" evidence="8">
    <location>
        <begin position="74"/>
        <end position="111"/>
    </location>
</feature>
<evidence type="ECO:0000256" key="7">
    <source>
        <dbReference type="SAM" id="SignalP"/>
    </source>
</evidence>
<dbReference type="AlphaFoldDB" id="A0A9Q0XHV3"/>
<evidence type="ECO:0000256" key="1">
    <source>
        <dbReference type="ARBA" id="ARBA00022536"/>
    </source>
</evidence>
<organism evidence="9 10">
    <name type="scientific">Phrynocephalus forsythii</name>
    <dbReference type="NCBI Taxonomy" id="171643"/>
    <lineage>
        <taxon>Eukaryota</taxon>
        <taxon>Metazoa</taxon>
        <taxon>Chordata</taxon>
        <taxon>Craniata</taxon>
        <taxon>Vertebrata</taxon>
        <taxon>Euteleostomi</taxon>
        <taxon>Lepidosauria</taxon>
        <taxon>Squamata</taxon>
        <taxon>Bifurcata</taxon>
        <taxon>Unidentata</taxon>
        <taxon>Episquamata</taxon>
        <taxon>Toxicofera</taxon>
        <taxon>Iguania</taxon>
        <taxon>Acrodonta</taxon>
        <taxon>Agamidae</taxon>
        <taxon>Agaminae</taxon>
        <taxon>Phrynocephalus</taxon>
    </lineage>
</organism>
<proteinExistence type="predicted"/>
<evidence type="ECO:0000313" key="9">
    <source>
        <dbReference type="EMBL" id="KAJ7316194.1"/>
    </source>
</evidence>
<dbReference type="SUPFAM" id="SSF57196">
    <property type="entry name" value="EGF/Laminin"/>
    <property type="match status" value="1"/>
</dbReference>
<dbReference type="GO" id="GO:0008201">
    <property type="term" value="F:heparin binding"/>
    <property type="evidence" value="ECO:0007669"/>
    <property type="project" value="TreeGrafter"/>
</dbReference>
<dbReference type="PROSITE" id="PS00010">
    <property type="entry name" value="ASX_HYDROXYL"/>
    <property type="match status" value="1"/>
</dbReference>
<keyword evidence="5" id="KW-0325">Glycoprotein</keyword>
<keyword evidence="1 6" id="KW-0245">EGF-like domain</keyword>
<dbReference type="Proteomes" id="UP001142489">
    <property type="component" value="Unassembled WGS sequence"/>
</dbReference>
<evidence type="ECO:0000256" key="2">
    <source>
        <dbReference type="ARBA" id="ARBA00022729"/>
    </source>
</evidence>
<dbReference type="InterPro" id="IPR049883">
    <property type="entry name" value="NOTCH1_EGF-like"/>
</dbReference>
<dbReference type="PROSITE" id="PS50026">
    <property type="entry name" value="EGF_3"/>
    <property type="match status" value="1"/>
</dbReference>
<dbReference type="EMBL" id="JAPFRF010000011">
    <property type="protein sequence ID" value="KAJ7316194.1"/>
    <property type="molecule type" value="Genomic_DNA"/>
</dbReference>
<keyword evidence="4" id="KW-1015">Disulfide bond</keyword>
<dbReference type="PROSITE" id="PS01187">
    <property type="entry name" value="EGF_CA"/>
    <property type="match status" value="1"/>
</dbReference>
<dbReference type="PANTHER" id="PTHR24042:SF5">
    <property type="entry name" value="EGF-LIKE CALCIUM-BINDING DOMAIN-CONTAINING PROTEIN"/>
    <property type="match status" value="1"/>
</dbReference>